<proteinExistence type="predicted"/>
<dbReference type="InterPro" id="IPR053855">
    <property type="entry name" value="DUF6931"/>
</dbReference>
<dbReference type="RefSeq" id="WP_132142074.1">
    <property type="nucleotide sequence ID" value="NZ_SMCS01000002.1"/>
</dbReference>
<dbReference type="Proteomes" id="UP000295645">
    <property type="component" value="Unassembled WGS sequence"/>
</dbReference>
<gene>
    <name evidence="1" type="ORF">EC912_102184</name>
</gene>
<reference evidence="1 2" key="1">
    <citation type="submission" date="2019-03" db="EMBL/GenBank/DDBJ databases">
        <title>Above-ground endophytic microbial communities from plants in different locations in the United States.</title>
        <authorList>
            <person name="Frank C."/>
        </authorList>
    </citation>
    <scope>NUCLEOTIDE SEQUENCE [LARGE SCALE GENOMIC DNA]</scope>
    <source>
        <strain evidence="1 2">LP_13_YM</strain>
    </source>
</reference>
<dbReference type="EMBL" id="SMCS01000002">
    <property type="protein sequence ID" value="TCV95839.1"/>
    <property type="molecule type" value="Genomic_DNA"/>
</dbReference>
<evidence type="ECO:0000313" key="2">
    <source>
        <dbReference type="Proteomes" id="UP000295645"/>
    </source>
</evidence>
<protein>
    <submittedName>
        <fullName evidence="1">Uncharacterized protein</fullName>
    </submittedName>
</protein>
<accession>A0A4V2W4G9</accession>
<name>A0A4V2W4G9_9GAMM</name>
<organism evidence="1 2">
    <name type="scientific">Luteibacter rhizovicinus</name>
    <dbReference type="NCBI Taxonomy" id="242606"/>
    <lineage>
        <taxon>Bacteria</taxon>
        <taxon>Pseudomonadati</taxon>
        <taxon>Pseudomonadota</taxon>
        <taxon>Gammaproteobacteria</taxon>
        <taxon>Lysobacterales</taxon>
        <taxon>Rhodanobacteraceae</taxon>
        <taxon>Luteibacter</taxon>
    </lineage>
</organism>
<evidence type="ECO:0000313" key="1">
    <source>
        <dbReference type="EMBL" id="TCV95839.1"/>
    </source>
</evidence>
<dbReference type="Pfam" id="PF22011">
    <property type="entry name" value="DUF6931"/>
    <property type="match status" value="1"/>
</dbReference>
<keyword evidence="2" id="KW-1185">Reference proteome</keyword>
<sequence length="180" mass="19204">MSAVWQACEQMAVSDEARGRLAPEMAPQVAVRTLLQAGESGDALKLMARLLPRRYVVAWLCQCARGETLEPEDRAGASLAEKWVREPSEANRRAAFEFAHSGGYRTIGAWLAAAAGWSGGSLAPANQETPVPPAEHLTARAAVAALNLLAARDTERFDARRIAFVEHALGLLADAGQEGA</sequence>
<comment type="caution">
    <text evidence="1">The sequence shown here is derived from an EMBL/GenBank/DDBJ whole genome shotgun (WGS) entry which is preliminary data.</text>
</comment>
<dbReference type="AlphaFoldDB" id="A0A4V2W4G9"/>
<dbReference type="OrthoDB" id="5572566at2"/>